<dbReference type="EMBL" id="JAWRVE010000066">
    <property type="protein sequence ID" value="KAL1864731.1"/>
    <property type="molecule type" value="Genomic_DNA"/>
</dbReference>
<feature type="compositionally biased region" description="Low complexity" evidence="1">
    <location>
        <begin position="484"/>
        <end position="508"/>
    </location>
</feature>
<feature type="compositionally biased region" description="Low complexity" evidence="1">
    <location>
        <begin position="544"/>
        <end position="558"/>
    </location>
</feature>
<feature type="region of interest" description="Disordered" evidence="1">
    <location>
        <begin position="88"/>
        <end position="189"/>
    </location>
</feature>
<keyword evidence="2" id="KW-0472">Membrane</keyword>
<feature type="compositionally biased region" description="Gly residues" evidence="1">
    <location>
        <begin position="377"/>
        <end position="389"/>
    </location>
</feature>
<evidence type="ECO:0000256" key="2">
    <source>
        <dbReference type="SAM" id="Phobius"/>
    </source>
</evidence>
<reference evidence="4 5" key="1">
    <citation type="journal article" date="2024" name="IMA Fungus">
        <title>IMA Genome - F19 : A genome assembly and annotation guide to empower mycologists, including annotated draft genome sequences of Ceratocystis pirilliformis, Diaporthe australafricana, Fusarium ophioides, Paecilomyces lecythidis, and Sporothrix stenoceras.</title>
        <authorList>
            <person name="Aylward J."/>
            <person name="Wilson A.M."/>
            <person name="Visagie C.M."/>
            <person name="Spraker J."/>
            <person name="Barnes I."/>
            <person name="Buitendag C."/>
            <person name="Ceriani C."/>
            <person name="Del Mar Angel L."/>
            <person name="du Plessis D."/>
            <person name="Fuchs T."/>
            <person name="Gasser K."/>
            <person name="Kramer D."/>
            <person name="Li W."/>
            <person name="Munsamy K."/>
            <person name="Piso A."/>
            <person name="Price J.L."/>
            <person name="Sonnekus B."/>
            <person name="Thomas C."/>
            <person name="van der Nest A."/>
            <person name="van Dijk A."/>
            <person name="van Heerden A."/>
            <person name="van Vuuren N."/>
            <person name="Yilmaz N."/>
            <person name="Duong T.A."/>
            <person name="van der Merwe N.A."/>
            <person name="Wingfield M.J."/>
            <person name="Wingfield B.D."/>
        </authorList>
    </citation>
    <scope>NUCLEOTIDE SEQUENCE [LARGE SCALE GENOMIC DNA]</scope>
    <source>
        <strain evidence="4 5">CMW 18300</strain>
    </source>
</reference>
<evidence type="ECO:0000256" key="3">
    <source>
        <dbReference type="SAM" id="SignalP"/>
    </source>
</evidence>
<name>A0ABR3WMH8_9PEZI</name>
<evidence type="ECO:0000313" key="5">
    <source>
        <dbReference type="Proteomes" id="UP001583177"/>
    </source>
</evidence>
<dbReference type="Proteomes" id="UP001583177">
    <property type="component" value="Unassembled WGS sequence"/>
</dbReference>
<proteinExistence type="predicted"/>
<keyword evidence="5" id="KW-1185">Reference proteome</keyword>
<protein>
    <recommendedName>
        <fullName evidence="6">Mid2 domain-containing protein</fullName>
    </recommendedName>
</protein>
<feature type="compositionally biased region" description="Polar residues" evidence="1">
    <location>
        <begin position="512"/>
        <end position="522"/>
    </location>
</feature>
<feature type="compositionally biased region" description="Polar residues" evidence="1">
    <location>
        <begin position="457"/>
        <end position="476"/>
    </location>
</feature>
<keyword evidence="3" id="KW-0732">Signal</keyword>
<organism evidence="4 5">
    <name type="scientific">Diaporthe australafricana</name>
    <dbReference type="NCBI Taxonomy" id="127596"/>
    <lineage>
        <taxon>Eukaryota</taxon>
        <taxon>Fungi</taxon>
        <taxon>Dikarya</taxon>
        <taxon>Ascomycota</taxon>
        <taxon>Pezizomycotina</taxon>
        <taxon>Sordariomycetes</taxon>
        <taxon>Sordariomycetidae</taxon>
        <taxon>Diaporthales</taxon>
        <taxon>Diaporthaceae</taxon>
        <taxon>Diaporthe</taxon>
    </lineage>
</organism>
<accession>A0ABR3WMH8</accession>
<feature type="compositionally biased region" description="Basic and acidic residues" evidence="1">
    <location>
        <begin position="400"/>
        <end position="421"/>
    </location>
</feature>
<keyword evidence="2" id="KW-1133">Transmembrane helix</keyword>
<evidence type="ECO:0000313" key="4">
    <source>
        <dbReference type="EMBL" id="KAL1864731.1"/>
    </source>
</evidence>
<feature type="compositionally biased region" description="Low complexity" evidence="1">
    <location>
        <begin position="124"/>
        <end position="189"/>
    </location>
</feature>
<keyword evidence="2" id="KW-0812">Transmembrane</keyword>
<dbReference type="PROSITE" id="PS51257">
    <property type="entry name" value="PROKAR_LIPOPROTEIN"/>
    <property type="match status" value="1"/>
</dbReference>
<feature type="chain" id="PRO_5045439080" description="Mid2 domain-containing protein" evidence="3">
    <location>
        <begin position="23"/>
        <end position="632"/>
    </location>
</feature>
<evidence type="ECO:0000256" key="1">
    <source>
        <dbReference type="SAM" id="MobiDB-lite"/>
    </source>
</evidence>
<evidence type="ECO:0008006" key="6">
    <source>
        <dbReference type="Google" id="ProtNLM"/>
    </source>
</evidence>
<feature type="signal peptide" evidence="3">
    <location>
        <begin position="1"/>
        <end position="22"/>
    </location>
</feature>
<gene>
    <name evidence="4" type="ORF">Daus18300_007533</name>
</gene>
<feature type="transmembrane region" description="Helical" evidence="2">
    <location>
        <begin position="272"/>
        <end position="295"/>
    </location>
</feature>
<comment type="caution">
    <text evidence="4">The sequence shown here is derived from an EMBL/GenBank/DDBJ whole genome shotgun (WGS) entry which is preliminary data.</text>
</comment>
<dbReference type="Gene3D" id="1.20.1170.10">
    <property type="match status" value="1"/>
</dbReference>
<sequence>MAGRRITQLALLLLLSSSCAWANDGTRKPERSDLRLGREDISAGQAASLVTVRTELDETPFEGINEGIQQPQHQGFTFEKRMPTLQDEDVDDLQESGPARSPTAEEAAQITTPPSLNLPILQRQDNNNNNQGQIDDLNSRLQSAQQSAQQALQSLSDASRRVSQASQQLSQSSQQLSQQSQQLSQSSQRLSQQSQQLSQSVQQLTQAVSSALSSGSSAFASCTSSASVALAQASGELSSKVGEAQAQITLANNQAQNQVQQAQGTAVSITQAALAIVGTFIGSSLLTVLIVWLIIRHKRKQKDRAAAPMNTGVSSYYGGGPGAEAYGSIARDVKDMMLSPASGTTKIGSEPARSMGGSRGNDMVTRGYGREKEGGMTEAGGGGGRGGPGDVQIGYARSTNYRERKAPKLSEPPPSRKKDSPAADGMATPRTPKYEVFPRVTKSPSAPPPGANRRPRSSIQPDYNLQEWLQTTTVSPFGTLERPNATNNNNNNATNNTSKSAAAAAAAARPEFNNNDQPQGTERPQPKPQQPKRTSEVKWPLQGSSSSEVPSRSNSNTSRDADSAEAEPGAGDNAGGVAVVYQPPAAVARLPAPPRTIASSGPAATRSVRVGVESMRGIGLPGVARKLPLRNT</sequence>
<feature type="region of interest" description="Disordered" evidence="1">
    <location>
        <begin position="343"/>
        <end position="577"/>
    </location>
</feature>